<evidence type="ECO:0000259" key="2">
    <source>
        <dbReference type="Pfam" id="PF00856"/>
    </source>
</evidence>
<dbReference type="GO" id="GO:0009535">
    <property type="term" value="C:chloroplast thylakoid membrane"/>
    <property type="evidence" value="ECO:0007669"/>
    <property type="project" value="InterPro"/>
</dbReference>
<keyword evidence="1" id="KW-0812">Transmembrane</keyword>
<dbReference type="EMBL" id="CAMXCT010004458">
    <property type="protein sequence ID" value="CAI4009172.1"/>
    <property type="molecule type" value="Genomic_DNA"/>
</dbReference>
<dbReference type="GO" id="GO:0009773">
    <property type="term" value="P:photosynthetic electron transport in photosystem I"/>
    <property type="evidence" value="ECO:0007669"/>
    <property type="project" value="InterPro"/>
</dbReference>
<accession>A0A9P1DG60</accession>
<organism evidence="3">
    <name type="scientific">Cladocopium goreaui</name>
    <dbReference type="NCBI Taxonomy" id="2562237"/>
    <lineage>
        <taxon>Eukaryota</taxon>
        <taxon>Sar</taxon>
        <taxon>Alveolata</taxon>
        <taxon>Dinophyceae</taxon>
        <taxon>Suessiales</taxon>
        <taxon>Symbiodiniaceae</taxon>
        <taxon>Cladocopium</taxon>
    </lineage>
</organism>
<dbReference type="InterPro" id="IPR039987">
    <property type="entry name" value="PGRL1"/>
</dbReference>
<keyword evidence="5" id="KW-1185">Reference proteome</keyword>
<dbReference type="InterPro" id="IPR046341">
    <property type="entry name" value="SET_dom_sf"/>
</dbReference>
<evidence type="ECO:0000313" key="3">
    <source>
        <dbReference type="EMBL" id="CAI4009172.1"/>
    </source>
</evidence>
<dbReference type="CDD" id="cd10527">
    <property type="entry name" value="SET_LSMT"/>
    <property type="match status" value="1"/>
</dbReference>
<feature type="transmembrane region" description="Helical" evidence="1">
    <location>
        <begin position="922"/>
        <end position="946"/>
    </location>
</feature>
<dbReference type="GO" id="GO:0016730">
    <property type="term" value="F:oxidoreductase activity, acting on iron-sulfur proteins as donors"/>
    <property type="evidence" value="ECO:0007669"/>
    <property type="project" value="InterPro"/>
</dbReference>
<gene>
    <name evidence="3" type="ORF">C1SCF055_LOCUS34545</name>
</gene>
<feature type="domain" description="SET" evidence="2">
    <location>
        <begin position="77"/>
        <end position="259"/>
    </location>
</feature>
<dbReference type="Proteomes" id="UP001152797">
    <property type="component" value="Unassembled WGS sequence"/>
</dbReference>
<keyword evidence="1" id="KW-1133">Transmembrane helix</keyword>
<dbReference type="SUPFAM" id="SSF82199">
    <property type="entry name" value="SET domain"/>
    <property type="match status" value="1"/>
</dbReference>
<dbReference type="AlphaFoldDB" id="A0A9P1DG60"/>
<proteinExistence type="predicted"/>
<comment type="caution">
    <text evidence="3">The sequence shown here is derived from an EMBL/GenBank/DDBJ whole genome shotgun (WGS) entry which is preliminary data.</text>
</comment>
<evidence type="ECO:0000256" key="1">
    <source>
        <dbReference type="SAM" id="Phobius"/>
    </source>
</evidence>
<reference evidence="4 5" key="2">
    <citation type="submission" date="2024-05" db="EMBL/GenBank/DDBJ databases">
        <authorList>
            <person name="Chen Y."/>
            <person name="Shah S."/>
            <person name="Dougan E. K."/>
            <person name="Thang M."/>
            <person name="Chan C."/>
        </authorList>
    </citation>
    <scope>NUCLEOTIDE SEQUENCE [LARGE SCALE GENOMIC DNA]</scope>
</reference>
<reference evidence="3" key="1">
    <citation type="submission" date="2022-10" db="EMBL/GenBank/DDBJ databases">
        <authorList>
            <person name="Chen Y."/>
            <person name="Dougan E. K."/>
            <person name="Chan C."/>
            <person name="Rhodes N."/>
            <person name="Thang M."/>
        </authorList>
    </citation>
    <scope>NUCLEOTIDE SEQUENCE</scope>
</reference>
<protein>
    <recommendedName>
        <fullName evidence="2">SET domain-containing protein</fullName>
    </recommendedName>
</protein>
<dbReference type="PANTHER" id="PTHR31032:SF1">
    <property type="entry name" value="PGR5-LIKE PROTEIN 1B, CHLOROPLASTIC"/>
    <property type="match status" value="1"/>
</dbReference>
<dbReference type="PANTHER" id="PTHR31032">
    <property type="entry name" value="PGR5-LIKE PROTEIN 1B, CHLOROPLASTIC"/>
    <property type="match status" value="1"/>
</dbReference>
<name>A0A9P1DG60_9DINO</name>
<keyword evidence="1" id="KW-0472">Membrane</keyword>
<dbReference type="OrthoDB" id="38589at2759"/>
<evidence type="ECO:0000313" key="5">
    <source>
        <dbReference type="Proteomes" id="UP001152797"/>
    </source>
</evidence>
<feature type="transmembrane region" description="Helical" evidence="1">
    <location>
        <begin position="966"/>
        <end position="985"/>
    </location>
</feature>
<sequence length="1082" mass="121304">MSLDDLDASPKPRRRGIARRHAAAVGLVSLLGAGSPAFAARRAGLDPAWANLRAWLQDGGARGLDAVELVESEGGAGRGLLAQRDFSQSELVVSIPRSLCLTAEAKSPQRQQRPEERMAAALLREKSLGQKSQFRAYIDYLLKYPSWTHPALLDGGWRRHFAASPGALRRIRLARMRAAAAVLRMSSWSDQEVRWALAAVGSRAFPDRSGQLMMCPLLDLLNHQSAPGGPPCGFLRLEGAVGMVAERDIQAEEELCHLYALSPSSTLLASYGFVPRGGAGGFEETFVEVSAASLSEPHLAALARRLRASHRRPKILLRLFGNLGSSLILPVARWLTLPELDREAEVFEKCQELSDPELELKACALAEGWLKDQHQKALDGLASLEESDEVQRAAAELLRSEKKLMKTALDWLEERLKKEPQRNGAKRAISGCRDMWKAYEGAPSNGATGDHEFRSMTAAPMLLAAFGAARRSHARTRPRAPGAPGTVASVVSLRAAATELLAEGVVDAEERAKKINFNRLGWYDQQELEAVYIEAVWYYYCALKEILTPEEYDKLAAHLDKKKSSLRKLTQDEVRFIEASIAYYRGKPIMSDDNYKELRSKVSRSGRRKDMTSLIMAERSKRFLNDEEMKKFEEAFYNAREYDFKNLDSYVLADLEELYIDSLWCFYREKRALLSDEEFDTLKKVLYQKGSRFPTLKRFEVAFVEASIAWYRGEPLMSEEEFQELKAKVKASGKRKDVTAFLLYERGGQFLDQEQYAAMKEEYDRLGISAVNLEQCTVAQMEEMYVEALWAYYNDGKQLLSDAQFKTLKEELTWQGSGFPALRRNEIEFVKATLAYHRGEPLYTDEKWEELKAQIESEGMRPEVTAFLLYSKGQEVLDAETFDKMQQEMAKLGVTVQKAGSSFLEQTINVTSGKLENDILQVFFMISALASVPTAIAINLVWAIGLAYDWSFVPPGDWGSILSVEFIPLFVVGIATGLLWTSWILEFLDLQNPEILVGNCPSCNNPIKLFSGGAAPQKNVNYSCENCGCKMVLDTEDRQITMAGASAEEVRDTQSFDWKKAWDDVKGAARRARQAAARRFAS</sequence>
<evidence type="ECO:0000313" key="4">
    <source>
        <dbReference type="EMBL" id="CAL4796484.1"/>
    </source>
</evidence>
<dbReference type="EMBL" id="CAMXCT020004458">
    <property type="protein sequence ID" value="CAL1162547.1"/>
    <property type="molecule type" value="Genomic_DNA"/>
</dbReference>
<dbReference type="InterPro" id="IPR001214">
    <property type="entry name" value="SET_dom"/>
</dbReference>
<dbReference type="EMBL" id="CAMXCT030004458">
    <property type="protein sequence ID" value="CAL4796484.1"/>
    <property type="molecule type" value="Genomic_DNA"/>
</dbReference>
<dbReference type="Gene3D" id="3.90.1410.10">
    <property type="entry name" value="set domain protein methyltransferase, domain 1"/>
    <property type="match status" value="1"/>
</dbReference>
<dbReference type="Pfam" id="PF00856">
    <property type="entry name" value="SET"/>
    <property type="match status" value="1"/>
</dbReference>